<keyword evidence="4" id="KW-1185">Reference proteome</keyword>
<evidence type="ECO:0000256" key="2">
    <source>
        <dbReference type="SAM" id="MobiDB-lite"/>
    </source>
</evidence>
<accession>E4WWS9</accession>
<feature type="compositionally biased region" description="Basic residues" evidence="2">
    <location>
        <begin position="286"/>
        <end position="300"/>
    </location>
</feature>
<dbReference type="OrthoDB" id="10352246at2759"/>
<dbReference type="Proteomes" id="UP000001307">
    <property type="component" value="Unassembled WGS sequence"/>
</dbReference>
<protein>
    <submittedName>
        <fullName evidence="3">Uncharacterized protein</fullName>
    </submittedName>
</protein>
<reference evidence="3" key="1">
    <citation type="journal article" date="2010" name="Science">
        <title>Plasticity of animal genome architecture unmasked by rapid evolution of a pelagic tunicate.</title>
        <authorList>
            <person name="Denoeud F."/>
            <person name="Henriet S."/>
            <person name="Mungpakdee S."/>
            <person name="Aury J.M."/>
            <person name="Da Silva C."/>
            <person name="Brinkmann H."/>
            <person name="Mikhaleva J."/>
            <person name="Olsen L.C."/>
            <person name="Jubin C."/>
            <person name="Canestro C."/>
            <person name="Bouquet J.M."/>
            <person name="Danks G."/>
            <person name="Poulain J."/>
            <person name="Campsteijn C."/>
            <person name="Adamski M."/>
            <person name="Cross I."/>
            <person name="Yadetie F."/>
            <person name="Muffato M."/>
            <person name="Louis A."/>
            <person name="Butcher S."/>
            <person name="Tsagkogeorga G."/>
            <person name="Konrad A."/>
            <person name="Singh S."/>
            <person name="Jensen M.F."/>
            <person name="Cong E.H."/>
            <person name="Eikeseth-Otteraa H."/>
            <person name="Noel B."/>
            <person name="Anthouard V."/>
            <person name="Porcel B.M."/>
            <person name="Kachouri-Lafond R."/>
            <person name="Nishino A."/>
            <person name="Ugolini M."/>
            <person name="Chourrout P."/>
            <person name="Nishida H."/>
            <person name="Aasland R."/>
            <person name="Huzurbazar S."/>
            <person name="Westhof E."/>
            <person name="Delsuc F."/>
            <person name="Lehrach H."/>
            <person name="Reinhardt R."/>
            <person name="Weissenbach J."/>
            <person name="Roy S.W."/>
            <person name="Artiguenave F."/>
            <person name="Postlethwait J.H."/>
            <person name="Manak J.R."/>
            <person name="Thompson E.M."/>
            <person name="Jaillon O."/>
            <person name="Du Pasquier L."/>
            <person name="Boudinot P."/>
            <person name="Liberles D.A."/>
            <person name="Volff J.N."/>
            <person name="Philippe H."/>
            <person name="Lenhard B."/>
            <person name="Roest Crollius H."/>
            <person name="Wincker P."/>
            <person name="Chourrout D."/>
        </authorList>
    </citation>
    <scope>NUCLEOTIDE SEQUENCE [LARGE SCALE GENOMIC DNA]</scope>
</reference>
<feature type="region of interest" description="Disordered" evidence="2">
    <location>
        <begin position="84"/>
        <end position="108"/>
    </location>
</feature>
<name>E4WWS9_OIKDI</name>
<evidence type="ECO:0000313" key="4">
    <source>
        <dbReference type="Proteomes" id="UP000001307"/>
    </source>
</evidence>
<gene>
    <name evidence="3" type="ORF">GSOID_T00011349001</name>
</gene>
<dbReference type="InParanoid" id="E4WWS9"/>
<sequence length="300" mass="33450">MKIAVLFASIGNVYPSANDQNLQSLGQLYKAHGAIANFVYEQLPARPTVRKLGGRSKSATAQTQERLSKRLLELQERQEHIVKRCGPGGFKSEKGTKDSDDQDGSPLILSRGKFDSNLDLLRPSHSTFLPDIKSQEISALDFDEPTDPFVPSGQAVAGGLIESPFFDRIGGRGPSYGPGFGPMAQGGYGGFQLEDFDPLGAGNFESSVRKRRETVDLEDIRATRKEMIKKIKELEKVFSELEDFVASNLSDCSAQRVKLHKYKLDKVKGRFQKVIERQGTAEIQRGRRRMRKTTKPRNMN</sequence>
<evidence type="ECO:0000256" key="1">
    <source>
        <dbReference type="SAM" id="Coils"/>
    </source>
</evidence>
<feature type="region of interest" description="Disordered" evidence="2">
    <location>
        <begin position="281"/>
        <end position="300"/>
    </location>
</feature>
<organism evidence="3">
    <name type="scientific">Oikopleura dioica</name>
    <name type="common">Tunicate</name>
    <dbReference type="NCBI Taxonomy" id="34765"/>
    <lineage>
        <taxon>Eukaryota</taxon>
        <taxon>Metazoa</taxon>
        <taxon>Chordata</taxon>
        <taxon>Tunicata</taxon>
        <taxon>Appendicularia</taxon>
        <taxon>Copelata</taxon>
        <taxon>Oikopleuridae</taxon>
        <taxon>Oikopleura</taxon>
    </lineage>
</organism>
<feature type="coiled-coil region" evidence="1">
    <location>
        <begin position="217"/>
        <end position="244"/>
    </location>
</feature>
<dbReference type="AlphaFoldDB" id="E4WWS9"/>
<evidence type="ECO:0000313" key="3">
    <source>
        <dbReference type="EMBL" id="CBY21821.1"/>
    </source>
</evidence>
<proteinExistence type="predicted"/>
<keyword evidence="1" id="KW-0175">Coiled coil</keyword>
<dbReference type="EMBL" id="FN653018">
    <property type="protein sequence ID" value="CBY21821.1"/>
    <property type="molecule type" value="Genomic_DNA"/>
</dbReference>